<sequence length="107" mass="11875">MEPEINLDAILGNGSGNITVDHLHGAPNMGLALHGQMERNGENHNNFSIHSNMFFPAQETDETGYTLEEAPKNRSPTPASTNTKPSGTPARRKRKRVKTPRPMSLWR</sequence>
<feature type="region of interest" description="Disordered" evidence="1">
    <location>
        <begin position="57"/>
        <end position="107"/>
    </location>
</feature>
<organism evidence="2 3">
    <name type="scientific">Malus baccata</name>
    <name type="common">Siberian crab apple</name>
    <name type="synonym">Pyrus baccata</name>
    <dbReference type="NCBI Taxonomy" id="106549"/>
    <lineage>
        <taxon>Eukaryota</taxon>
        <taxon>Viridiplantae</taxon>
        <taxon>Streptophyta</taxon>
        <taxon>Embryophyta</taxon>
        <taxon>Tracheophyta</taxon>
        <taxon>Spermatophyta</taxon>
        <taxon>Magnoliopsida</taxon>
        <taxon>eudicotyledons</taxon>
        <taxon>Gunneridae</taxon>
        <taxon>Pentapetalae</taxon>
        <taxon>rosids</taxon>
        <taxon>fabids</taxon>
        <taxon>Rosales</taxon>
        <taxon>Rosaceae</taxon>
        <taxon>Amygdaloideae</taxon>
        <taxon>Maleae</taxon>
        <taxon>Malus</taxon>
    </lineage>
</organism>
<reference evidence="2 3" key="1">
    <citation type="journal article" date="2019" name="G3 (Bethesda)">
        <title>Sequencing of a Wild Apple (Malus baccata) Genome Unravels the Differences Between Cultivated and Wild Apple Species Regarding Disease Resistance and Cold Tolerance.</title>
        <authorList>
            <person name="Chen X."/>
        </authorList>
    </citation>
    <scope>NUCLEOTIDE SEQUENCE [LARGE SCALE GENOMIC DNA]</scope>
    <source>
        <strain evidence="3">cv. Shandingzi</strain>
        <tissue evidence="2">Leaves</tissue>
    </source>
</reference>
<dbReference type="Proteomes" id="UP000315295">
    <property type="component" value="Unassembled WGS sequence"/>
</dbReference>
<dbReference type="AlphaFoldDB" id="A0A540NRM8"/>
<name>A0A540NRM8_MALBA</name>
<evidence type="ECO:0000256" key="1">
    <source>
        <dbReference type="SAM" id="MobiDB-lite"/>
    </source>
</evidence>
<accession>A0A540NRM8</accession>
<evidence type="ECO:0000313" key="3">
    <source>
        <dbReference type="Proteomes" id="UP000315295"/>
    </source>
</evidence>
<protein>
    <submittedName>
        <fullName evidence="2">Uncharacterized protein</fullName>
    </submittedName>
</protein>
<dbReference type="EMBL" id="VIEB01000009">
    <property type="protein sequence ID" value="TQE13696.1"/>
    <property type="molecule type" value="Genomic_DNA"/>
</dbReference>
<proteinExistence type="predicted"/>
<feature type="compositionally biased region" description="Basic residues" evidence="1">
    <location>
        <begin position="90"/>
        <end position="99"/>
    </location>
</feature>
<comment type="caution">
    <text evidence="2">The sequence shown here is derived from an EMBL/GenBank/DDBJ whole genome shotgun (WGS) entry which is preliminary data.</text>
</comment>
<gene>
    <name evidence="2" type="ORF">C1H46_000703</name>
</gene>
<feature type="compositionally biased region" description="Polar residues" evidence="1">
    <location>
        <begin position="74"/>
        <end position="86"/>
    </location>
</feature>
<evidence type="ECO:0000313" key="2">
    <source>
        <dbReference type="EMBL" id="TQE13696.1"/>
    </source>
</evidence>
<keyword evidence="3" id="KW-1185">Reference proteome</keyword>